<name>A0ABT0L6B7_9GAMM</name>
<dbReference type="EMBL" id="JAKIKS010000003">
    <property type="protein sequence ID" value="MCL1123228.1"/>
    <property type="molecule type" value="Genomic_DNA"/>
</dbReference>
<feature type="transmembrane region" description="Helical" evidence="2">
    <location>
        <begin position="103"/>
        <end position="123"/>
    </location>
</feature>
<proteinExistence type="predicted"/>
<feature type="transmembrane region" description="Helical" evidence="2">
    <location>
        <begin position="129"/>
        <end position="151"/>
    </location>
</feature>
<protein>
    <submittedName>
        <fullName evidence="3">Uncharacterized protein</fullName>
    </submittedName>
</protein>
<comment type="caution">
    <text evidence="3">The sequence shown here is derived from an EMBL/GenBank/DDBJ whole genome shotgun (WGS) entry which is preliminary data.</text>
</comment>
<keyword evidence="1" id="KW-0175">Coiled coil</keyword>
<organism evidence="3 4">
    <name type="scientific">Shewanella surugensis</name>
    <dbReference type="NCBI Taxonomy" id="212020"/>
    <lineage>
        <taxon>Bacteria</taxon>
        <taxon>Pseudomonadati</taxon>
        <taxon>Pseudomonadota</taxon>
        <taxon>Gammaproteobacteria</taxon>
        <taxon>Alteromonadales</taxon>
        <taxon>Shewanellaceae</taxon>
        <taxon>Shewanella</taxon>
    </lineage>
</organism>
<keyword evidence="2" id="KW-1133">Transmembrane helix</keyword>
<sequence>MTQNILNISRSNLALDLATPQEKAPVSAKKFDSNQVPLTDISLDWVHVPRPVDRTIAALDLTEINAPDRKKLESMKLIKRSTELDQKAKENGVDLAKKNFFKALFNVALGGVGLGLSIAATVLTGGAGLPVMAASGVAFALVVADAGCAFADWRNKAGGGDGLKMGSDALANVVHTLLDKMGMNDERAQYWANTASVALRTTLIVSTLWCSTTSSASVPGAIGSALSMIKLSKSAVGTIGGLGLDVSIDNAKNNEAKFKKAATNADLFESQIDQDIALNSAQHKASQLETKLSQLESRSQINQLARAQTITKLQQTNNELQLLKAQIMKLVISGELSYEVQQSLGLSGQQVTV</sequence>
<dbReference type="Proteomes" id="UP001203423">
    <property type="component" value="Unassembled WGS sequence"/>
</dbReference>
<reference evidence="3 4" key="1">
    <citation type="submission" date="2022-01" db="EMBL/GenBank/DDBJ databases">
        <title>Whole genome-based taxonomy of the Shewanellaceae.</title>
        <authorList>
            <person name="Martin-Rodriguez A.J."/>
        </authorList>
    </citation>
    <scope>NUCLEOTIDE SEQUENCE [LARGE SCALE GENOMIC DNA]</scope>
    <source>
        <strain evidence="3 4">DSM 17177</strain>
    </source>
</reference>
<keyword evidence="2" id="KW-0472">Membrane</keyword>
<evidence type="ECO:0000313" key="4">
    <source>
        <dbReference type="Proteomes" id="UP001203423"/>
    </source>
</evidence>
<feature type="coiled-coil region" evidence="1">
    <location>
        <begin position="278"/>
        <end position="333"/>
    </location>
</feature>
<accession>A0ABT0L6B7</accession>
<evidence type="ECO:0000313" key="3">
    <source>
        <dbReference type="EMBL" id="MCL1123228.1"/>
    </source>
</evidence>
<dbReference type="RefSeq" id="WP_248938514.1">
    <property type="nucleotide sequence ID" value="NZ_JAKIKS010000003.1"/>
</dbReference>
<keyword evidence="4" id="KW-1185">Reference proteome</keyword>
<keyword evidence="2" id="KW-0812">Transmembrane</keyword>
<evidence type="ECO:0000256" key="2">
    <source>
        <dbReference type="SAM" id="Phobius"/>
    </source>
</evidence>
<evidence type="ECO:0000256" key="1">
    <source>
        <dbReference type="SAM" id="Coils"/>
    </source>
</evidence>
<gene>
    <name evidence="3" type="ORF">L2764_01710</name>
</gene>